<feature type="non-terminal residue" evidence="1">
    <location>
        <position position="1"/>
    </location>
</feature>
<reference evidence="1" key="1">
    <citation type="journal article" date="2014" name="Front. Microbiol.">
        <title>High frequency of phylogenetically diverse reductive dehalogenase-homologous genes in deep subseafloor sedimentary metagenomes.</title>
        <authorList>
            <person name="Kawai M."/>
            <person name="Futagami T."/>
            <person name="Toyoda A."/>
            <person name="Takaki Y."/>
            <person name="Nishi S."/>
            <person name="Hori S."/>
            <person name="Arai W."/>
            <person name="Tsubouchi T."/>
            <person name="Morono Y."/>
            <person name="Uchiyama I."/>
            <person name="Ito T."/>
            <person name="Fujiyama A."/>
            <person name="Inagaki F."/>
            <person name="Takami H."/>
        </authorList>
    </citation>
    <scope>NUCLEOTIDE SEQUENCE</scope>
    <source>
        <strain evidence="1">Expedition CK06-06</strain>
    </source>
</reference>
<dbReference type="EMBL" id="BART01009258">
    <property type="protein sequence ID" value="GAG65517.1"/>
    <property type="molecule type" value="Genomic_DNA"/>
</dbReference>
<evidence type="ECO:0008006" key="2">
    <source>
        <dbReference type="Google" id="ProtNLM"/>
    </source>
</evidence>
<protein>
    <recommendedName>
        <fullName evidence="2">Porin</fullName>
    </recommendedName>
</protein>
<proteinExistence type="predicted"/>
<organism evidence="1">
    <name type="scientific">marine sediment metagenome</name>
    <dbReference type="NCBI Taxonomy" id="412755"/>
    <lineage>
        <taxon>unclassified sequences</taxon>
        <taxon>metagenomes</taxon>
        <taxon>ecological metagenomes</taxon>
    </lineage>
</organism>
<comment type="caution">
    <text evidence="1">The sequence shown here is derived from an EMBL/GenBank/DDBJ whole genome shotgun (WGS) entry which is preliminary data.</text>
</comment>
<evidence type="ECO:0000313" key="1">
    <source>
        <dbReference type="EMBL" id="GAG65517.1"/>
    </source>
</evidence>
<accession>X1A5S3</accession>
<sequence length="55" mass="6313">EGEFEVASGILGVRYTLGSFNRMLYAEYRTDHGTLYGGTPRKNELTIGFRWDFGY</sequence>
<gene>
    <name evidence="1" type="ORF">S01H4_20572</name>
</gene>
<name>X1A5S3_9ZZZZ</name>
<dbReference type="AlphaFoldDB" id="X1A5S3"/>